<keyword evidence="2" id="KW-1185">Reference proteome</keyword>
<evidence type="ECO:0000313" key="1">
    <source>
        <dbReference type="EMBL" id="MCT8973371.1"/>
    </source>
</evidence>
<dbReference type="EMBL" id="JALIDZ010000007">
    <property type="protein sequence ID" value="MCT8973371.1"/>
    <property type="molecule type" value="Genomic_DNA"/>
</dbReference>
<comment type="caution">
    <text evidence="1">The sequence shown here is derived from an EMBL/GenBank/DDBJ whole genome shotgun (WGS) entry which is preliminary data.</text>
</comment>
<accession>A0AAW5QZ89</accession>
<evidence type="ECO:0000313" key="2">
    <source>
        <dbReference type="Proteomes" id="UP001320898"/>
    </source>
</evidence>
<dbReference type="Proteomes" id="UP001320898">
    <property type="component" value="Unassembled WGS sequence"/>
</dbReference>
<protein>
    <submittedName>
        <fullName evidence="1">Uncharacterized protein</fullName>
    </submittedName>
</protein>
<sequence length="89" mass="9792">MKHLHPLCSRCVYWQLDSASSSGTVGHCHRYPPGIYMNPQTGTVVQKFPTTDKHHWCGEWDGDASRLMDAVRRSALSSAEPGGPGAPRD</sequence>
<gene>
    <name evidence="1" type="ORF">MUB46_16035</name>
</gene>
<name>A0AAW5QZ89_9HYPH</name>
<proteinExistence type="predicted"/>
<reference evidence="1 2" key="1">
    <citation type="submission" date="2022-04" db="EMBL/GenBank/DDBJ databases">
        <authorList>
            <person name="Ye Y.-Q."/>
            <person name="Du Z.-J."/>
        </authorList>
    </citation>
    <scope>NUCLEOTIDE SEQUENCE [LARGE SCALE GENOMIC DNA]</scope>
    <source>
        <strain evidence="1 2">A6E488</strain>
    </source>
</reference>
<dbReference type="AlphaFoldDB" id="A0AAW5QZ89"/>
<organism evidence="1 2">
    <name type="scientific">Microbaculum marinisediminis</name>
    <dbReference type="NCBI Taxonomy" id="2931392"/>
    <lineage>
        <taxon>Bacteria</taxon>
        <taxon>Pseudomonadati</taxon>
        <taxon>Pseudomonadota</taxon>
        <taxon>Alphaproteobacteria</taxon>
        <taxon>Hyphomicrobiales</taxon>
        <taxon>Tepidamorphaceae</taxon>
        <taxon>Microbaculum</taxon>
    </lineage>
</organism>
<dbReference type="RefSeq" id="WP_261616943.1">
    <property type="nucleotide sequence ID" value="NZ_JALIDZ010000007.1"/>
</dbReference>